<dbReference type="InterPro" id="IPR011682">
    <property type="entry name" value="Glyco_hydro_38_C"/>
</dbReference>
<dbReference type="InterPro" id="IPR011330">
    <property type="entry name" value="Glyco_hydro/deAcase_b/a-brl"/>
</dbReference>
<dbReference type="Gene3D" id="1.20.1270.50">
    <property type="entry name" value="Glycoside hydrolase family 38, central domain"/>
    <property type="match status" value="1"/>
</dbReference>
<evidence type="ECO:0000313" key="5">
    <source>
        <dbReference type="EMBL" id="NYV42468.1"/>
    </source>
</evidence>
<evidence type="ECO:0000256" key="4">
    <source>
        <dbReference type="ARBA" id="ARBA00023295"/>
    </source>
</evidence>
<dbReference type="RefSeq" id="WP_007889615.1">
    <property type="nucleotide sequence ID" value="NZ_CP011047.1"/>
</dbReference>
<dbReference type="Pfam" id="PF01074">
    <property type="entry name" value="Glyco_hydro_38N"/>
    <property type="match status" value="1"/>
</dbReference>
<dbReference type="GeneID" id="56731986"/>
<comment type="similarity">
    <text evidence="1">Belongs to the glycosyl hydrolase 38 family.</text>
</comment>
<comment type="caution">
    <text evidence="5">The sequence shown here is derived from an EMBL/GenBank/DDBJ whole genome shotgun (WGS) entry which is preliminary data.</text>
</comment>
<evidence type="ECO:0000256" key="3">
    <source>
        <dbReference type="ARBA" id="ARBA00022801"/>
    </source>
</evidence>
<dbReference type="InterPro" id="IPR027291">
    <property type="entry name" value="Glyco_hydro_38_N_sf"/>
</dbReference>
<accession>A0A7V7RCQ3</accession>
<keyword evidence="4" id="KW-0326">Glycosidase</keyword>
<dbReference type="EMBL" id="JABTXY010000023">
    <property type="protein sequence ID" value="NYV42468.1"/>
    <property type="molecule type" value="Genomic_DNA"/>
</dbReference>
<dbReference type="GO" id="GO:0009313">
    <property type="term" value="P:oligosaccharide catabolic process"/>
    <property type="evidence" value="ECO:0007669"/>
    <property type="project" value="TreeGrafter"/>
</dbReference>
<dbReference type="AlphaFoldDB" id="A0A7V7RCQ3"/>
<proteinExistence type="inferred from homology"/>
<dbReference type="GO" id="GO:0046872">
    <property type="term" value="F:metal ion binding"/>
    <property type="evidence" value="ECO:0007669"/>
    <property type="project" value="UniProtKB-KW"/>
</dbReference>
<dbReference type="SUPFAM" id="SSF74650">
    <property type="entry name" value="Galactose mutarotase-like"/>
    <property type="match status" value="1"/>
</dbReference>
<gene>
    <name evidence="5" type="ORF">HRR37_08805</name>
</gene>
<dbReference type="Proteomes" id="UP000548673">
    <property type="component" value="Unassembled WGS sequence"/>
</dbReference>
<keyword evidence="3" id="KW-0378">Hydrolase</keyword>
<evidence type="ECO:0000256" key="2">
    <source>
        <dbReference type="ARBA" id="ARBA00022723"/>
    </source>
</evidence>
<dbReference type="PANTHER" id="PTHR46017">
    <property type="entry name" value="ALPHA-MANNOSIDASE 2C1"/>
    <property type="match status" value="1"/>
</dbReference>
<reference evidence="5 6" key="1">
    <citation type="submission" date="2020-05" db="EMBL/GenBank/DDBJ databases">
        <title>The draft genome of Cronobacter sakazakii strain 145005.</title>
        <authorList>
            <person name="Yang J."/>
            <person name="Liu L."/>
            <person name="Feng Y."/>
            <person name="Zong Z."/>
        </authorList>
    </citation>
    <scope>NUCLEOTIDE SEQUENCE [LARGE SCALE GENOMIC DNA]</scope>
    <source>
        <strain evidence="5 6">145005</strain>
    </source>
</reference>
<dbReference type="PANTHER" id="PTHR46017:SF2">
    <property type="entry name" value="MANNOSYLGLYCERATE HYDROLASE"/>
    <property type="match status" value="1"/>
</dbReference>
<dbReference type="CDD" id="cd10815">
    <property type="entry name" value="GH38N_AMII_EcMngB_like"/>
    <property type="match status" value="1"/>
</dbReference>
<dbReference type="InterPro" id="IPR000602">
    <property type="entry name" value="Glyco_hydro_38_N"/>
</dbReference>
<dbReference type="GO" id="GO:0006013">
    <property type="term" value="P:mannose metabolic process"/>
    <property type="evidence" value="ECO:0007669"/>
    <property type="project" value="InterPro"/>
</dbReference>
<dbReference type="InterPro" id="IPR011013">
    <property type="entry name" value="Gal_mutarotase_sf_dom"/>
</dbReference>
<sequence>MVKKKVYVVPHCHWDAEWYFTCEDSHILLVENMDYLLDLLEKDADFPSYTFDGLAIVLDDYLKERPENTSRIHALIRQRRLFVGPWYTQCDSLLIRTESLIRNLQYGIRTATQFGHSMNVGYLPDIFGQHAWLPAFFTDAGIDYCVLQRGIYTDQLRGDLNFYWRAPNQKSIATNYLYYGYGPGKFLSAKPDYLQHRLLPILEQLSVMNRHTDKLLLPCGGDQVLPNARYPQTVNALNQRGLPYQFVMSDYESYMRETWRDGEFTHVIEGELFACQKSRIHRTCHSTRYDIKRQTWETEHLLIDKLEPLTVMASLLGIHWPQPLMASLWKTLFCAHAHNGIEATNADPVNQNIKQRLISVERSALSLINLLKKKISHAISLQSEQRNILVVFNSDISPLDSLVQAVVFTKDKQVSLRRGGKPVACTVLEQRRLDGGQQVIVTAQGEKLETVEGYYRSVILFRADGLHGLGYQTWLIDEQTASPSLTLSHEETIENTRLRISLHQGVLSLENRGTGQRIDNLLTFVDCGDDGDEFDFAPVEHEQPVSVSTFTLIACETSPMVSRMTLETTLVLPKDMQQRRNAAPTQPMTIQTTLELRQHENYVRVQHHLVNEAHDHRLRVHIRTPVKAPDYAFADQGYALLRRETRSRYVNGWREQGFVEKPVPVYTLENCVALRDDNHLFAAITKGIKEYEVLPDEDVLALTLFRSVGLLGKDDTPWRPGRASGINNKIVDTPDAQMLQPMTFDYALMMDSGIDDAALFNACKQYREHYLSYQLQQLNTFEERLERFTIPLPEKGLAPAFTWLTQNNPAIQMSMCKPGDGEHTVIIRLFNPGDTPQTVELASPFTCRIYRLSLLEEIQETVKDNPTIAAKDYLTLAIHLMQDHSHE</sequence>
<dbReference type="SUPFAM" id="SSF88713">
    <property type="entry name" value="Glycoside hydrolase/deacetylase"/>
    <property type="match status" value="1"/>
</dbReference>
<dbReference type="GO" id="GO:0004559">
    <property type="term" value="F:alpha-mannosidase activity"/>
    <property type="evidence" value="ECO:0007669"/>
    <property type="project" value="InterPro"/>
</dbReference>
<dbReference type="SMART" id="SM00872">
    <property type="entry name" value="Alpha-mann_mid"/>
    <property type="match status" value="1"/>
</dbReference>
<evidence type="ECO:0000256" key="1">
    <source>
        <dbReference type="ARBA" id="ARBA00009792"/>
    </source>
</evidence>
<dbReference type="InterPro" id="IPR028995">
    <property type="entry name" value="Glyco_hydro_57/38_cen_sf"/>
</dbReference>
<evidence type="ECO:0000313" key="6">
    <source>
        <dbReference type="Proteomes" id="UP000548673"/>
    </source>
</evidence>
<name>A0A7V7RCQ3_CROSK</name>
<keyword evidence="2" id="KW-0479">Metal-binding</keyword>
<dbReference type="InterPro" id="IPR015341">
    <property type="entry name" value="Glyco_hydro_38_cen"/>
</dbReference>
<dbReference type="KEGG" id="csj:CSK29544_00237"/>
<dbReference type="SUPFAM" id="SSF88688">
    <property type="entry name" value="Families 57/38 glycoside transferase middle domain"/>
    <property type="match status" value="1"/>
</dbReference>
<dbReference type="GO" id="GO:0030246">
    <property type="term" value="F:carbohydrate binding"/>
    <property type="evidence" value="ECO:0007669"/>
    <property type="project" value="InterPro"/>
</dbReference>
<dbReference type="Pfam" id="PF07748">
    <property type="entry name" value="Glyco_hydro_38C"/>
    <property type="match status" value="1"/>
</dbReference>
<dbReference type="Gene3D" id="3.20.110.10">
    <property type="entry name" value="Glycoside hydrolase 38, N terminal domain"/>
    <property type="match status" value="1"/>
</dbReference>
<protein>
    <submittedName>
        <fullName evidence="5">Alpha-mannosidase</fullName>
    </submittedName>
</protein>
<dbReference type="Gene3D" id="2.70.98.30">
    <property type="entry name" value="Golgi alpha-mannosidase II, domain 4"/>
    <property type="match status" value="1"/>
</dbReference>
<organism evidence="5 6">
    <name type="scientific">Cronobacter sakazakii</name>
    <name type="common">Enterobacter sakazakii</name>
    <dbReference type="NCBI Taxonomy" id="28141"/>
    <lineage>
        <taxon>Bacteria</taxon>
        <taxon>Pseudomonadati</taxon>
        <taxon>Pseudomonadota</taxon>
        <taxon>Gammaproteobacteria</taxon>
        <taxon>Enterobacterales</taxon>
        <taxon>Enterobacteriaceae</taxon>
        <taxon>Cronobacter</taxon>
    </lineage>
</organism>
<dbReference type="InterPro" id="IPR037094">
    <property type="entry name" value="Glyco_hydro_38_cen_sf"/>
</dbReference>